<dbReference type="Pfam" id="PF00534">
    <property type="entry name" value="Glycos_transf_1"/>
    <property type="match status" value="1"/>
</dbReference>
<evidence type="ECO:0000313" key="5">
    <source>
        <dbReference type="Proteomes" id="UP000230093"/>
    </source>
</evidence>
<proteinExistence type="predicted"/>
<reference evidence="5" key="1">
    <citation type="submission" date="2017-09" db="EMBL/GenBank/DDBJ databases">
        <title>Depth-based differentiation of microbial function through sediment-hosted aquifers and enrichment of novel symbionts in the deep terrestrial subsurface.</title>
        <authorList>
            <person name="Probst A.J."/>
            <person name="Ladd B."/>
            <person name="Jarett J.K."/>
            <person name="Geller-Mcgrath D.E."/>
            <person name="Sieber C.M.K."/>
            <person name="Emerson J.B."/>
            <person name="Anantharaman K."/>
            <person name="Thomas B.C."/>
            <person name="Malmstrom R."/>
            <person name="Stieglmeier M."/>
            <person name="Klingl A."/>
            <person name="Woyke T."/>
            <person name="Ryan C.M."/>
            <person name="Banfield J.F."/>
        </authorList>
    </citation>
    <scope>NUCLEOTIDE SEQUENCE [LARGE SCALE GENOMIC DNA]</scope>
</reference>
<keyword evidence="1" id="KW-0808">Transferase</keyword>
<dbReference type="Proteomes" id="UP000230093">
    <property type="component" value="Unassembled WGS sequence"/>
</dbReference>
<sequence length="334" mass="39211">MIAYVVPYLNQYGGIQTFAKNTKKSLKKEHRIKLYNWRLPQNKTFFFLKSKLPKKRNFEIEKAKLIHFWHPLAARGFEKNNFIVSCHGREILPLNLRSFEKKALDNIFQKAKLIHLNSKFTKNLLLKHFPFVDKRKLKVIYPGVSLKNFQKKKNRQIIIGTLSRFNPRKNIVNIIKALNILKSKSKLNFKYYLVGQGMEEKKIKSELKKSNFFWQYKSSLTELEKANFYSKIDIFVLPTLSLKNDVEGFGIVFLEASSFGIPVVASQVDGVKEAVWQNQSGIFTDPKSSEKIAESILNLYKQTKINSQSCQKWAETFSWKKQAQDWKEIYRRLL</sequence>
<gene>
    <name evidence="4" type="ORF">COT75_01340</name>
</gene>
<dbReference type="PANTHER" id="PTHR46401">
    <property type="entry name" value="GLYCOSYLTRANSFERASE WBBK-RELATED"/>
    <property type="match status" value="1"/>
</dbReference>
<feature type="domain" description="Glycosyltransferase subfamily 4-like N-terminal" evidence="3">
    <location>
        <begin position="27"/>
        <end position="146"/>
    </location>
</feature>
<dbReference type="PANTHER" id="PTHR46401:SF2">
    <property type="entry name" value="GLYCOSYLTRANSFERASE WBBK-RELATED"/>
    <property type="match status" value="1"/>
</dbReference>
<name>A0A2H0WAA8_9BACT</name>
<dbReference type="InterPro" id="IPR028098">
    <property type="entry name" value="Glyco_trans_4-like_N"/>
</dbReference>
<dbReference type="EMBL" id="PEZT01000008">
    <property type="protein sequence ID" value="PIS09495.1"/>
    <property type="molecule type" value="Genomic_DNA"/>
</dbReference>
<evidence type="ECO:0000259" key="3">
    <source>
        <dbReference type="Pfam" id="PF13439"/>
    </source>
</evidence>
<comment type="caution">
    <text evidence="4">The sequence shown here is derived from an EMBL/GenBank/DDBJ whole genome shotgun (WGS) entry which is preliminary data.</text>
</comment>
<dbReference type="InterPro" id="IPR001296">
    <property type="entry name" value="Glyco_trans_1"/>
</dbReference>
<dbReference type="Gene3D" id="3.40.50.2000">
    <property type="entry name" value="Glycogen Phosphorylase B"/>
    <property type="match status" value="2"/>
</dbReference>
<evidence type="ECO:0008006" key="6">
    <source>
        <dbReference type="Google" id="ProtNLM"/>
    </source>
</evidence>
<dbReference type="Pfam" id="PF13439">
    <property type="entry name" value="Glyco_transf_4"/>
    <property type="match status" value="1"/>
</dbReference>
<evidence type="ECO:0000313" key="4">
    <source>
        <dbReference type="EMBL" id="PIS09495.1"/>
    </source>
</evidence>
<dbReference type="GO" id="GO:0016757">
    <property type="term" value="F:glycosyltransferase activity"/>
    <property type="evidence" value="ECO:0007669"/>
    <property type="project" value="InterPro"/>
</dbReference>
<accession>A0A2H0WAA8</accession>
<dbReference type="SUPFAM" id="SSF53756">
    <property type="entry name" value="UDP-Glycosyltransferase/glycogen phosphorylase"/>
    <property type="match status" value="1"/>
</dbReference>
<organism evidence="4 5">
    <name type="scientific">Candidatus Beckwithbacteria bacterium CG10_big_fil_rev_8_21_14_0_10_34_10</name>
    <dbReference type="NCBI Taxonomy" id="1974495"/>
    <lineage>
        <taxon>Bacteria</taxon>
        <taxon>Candidatus Beckwithiibacteriota</taxon>
    </lineage>
</organism>
<evidence type="ECO:0000256" key="1">
    <source>
        <dbReference type="ARBA" id="ARBA00022679"/>
    </source>
</evidence>
<protein>
    <recommendedName>
        <fullName evidence="6">Glycosyl transferase family 1 domain-containing protein</fullName>
    </recommendedName>
</protein>
<dbReference type="AlphaFoldDB" id="A0A2H0WAA8"/>
<dbReference type="CDD" id="cd03801">
    <property type="entry name" value="GT4_PimA-like"/>
    <property type="match status" value="1"/>
</dbReference>
<feature type="domain" description="Glycosyl transferase family 1" evidence="2">
    <location>
        <begin position="149"/>
        <end position="308"/>
    </location>
</feature>
<evidence type="ECO:0000259" key="2">
    <source>
        <dbReference type="Pfam" id="PF00534"/>
    </source>
</evidence>